<dbReference type="InterPro" id="IPR036259">
    <property type="entry name" value="MFS_trans_sf"/>
</dbReference>
<evidence type="ECO:0000256" key="4">
    <source>
        <dbReference type="ARBA" id="ARBA00023136"/>
    </source>
</evidence>
<organism evidence="6 7">
    <name type="scientific">Nocardioides ginsengisoli</name>
    <dbReference type="NCBI Taxonomy" id="363868"/>
    <lineage>
        <taxon>Bacteria</taxon>
        <taxon>Bacillati</taxon>
        <taxon>Actinomycetota</taxon>
        <taxon>Actinomycetes</taxon>
        <taxon>Propionibacteriales</taxon>
        <taxon>Nocardioidaceae</taxon>
        <taxon>Nocardioides</taxon>
    </lineage>
</organism>
<keyword evidence="4 5" id="KW-0472">Membrane</keyword>
<keyword evidence="3 5" id="KW-1133">Transmembrane helix</keyword>
<keyword evidence="2 5" id="KW-0812">Transmembrane</keyword>
<feature type="transmembrane region" description="Helical" evidence="5">
    <location>
        <begin position="52"/>
        <end position="72"/>
    </location>
</feature>
<feature type="transmembrane region" description="Helical" evidence="5">
    <location>
        <begin position="103"/>
        <end position="126"/>
    </location>
</feature>
<dbReference type="Pfam" id="PF07690">
    <property type="entry name" value="MFS_1"/>
    <property type="match status" value="1"/>
</dbReference>
<feature type="transmembrane region" description="Helical" evidence="5">
    <location>
        <begin position="300"/>
        <end position="319"/>
    </location>
</feature>
<dbReference type="RefSeq" id="WP_367921061.1">
    <property type="nucleotide sequence ID" value="NZ_BAABAC010000040.1"/>
</dbReference>
<dbReference type="PANTHER" id="PTHR10924:SF6">
    <property type="entry name" value="SOLUTE CARRIER FAMILY 49 MEMBER A3"/>
    <property type="match status" value="1"/>
</dbReference>
<dbReference type="SUPFAM" id="SSF103473">
    <property type="entry name" value="MFS general substrate transporter"/>
    <property type="match status" value="1"/>
</dbReference>
<evidence type="ECO:0000256" key="5">
    <source>
        <dbReference type="SAM" id="Phobius"/>
    </source>
</evidence>
<dbReference type="Proteomes" id="UP001597229">
    <property type="component" value="Unassembled WGS sequence"/>
</dbReference>
<dbReference type="InterPro" id="IPR011701">
    <property type="entry name" value="MFS"/>
</dbReference>
<evidence type="ECO:0000256" key="3">
    <source>
        <dbReference type="ARBA" id="ARBA00022989"/>
    </source>
</evidence>
<protein>
    <submittedName>
        <fullName evidence="6">MFS transporter</fullName>
    </submittedName>
</protein>
<sequence length="400" mass="40607">MADTVPGPRSRWAVLAAFAVVGAVTQLLWLTYAPVTTVAAHHYGVSEAAIGWLANVFPLWYVVLAIPTGLALDRWLRPTLALGAILTALGACVRLAGDDFGTALAGQTLVALAQPLVVTATSAVPARYLRPEDRPKGIAAASASTFAGMIAAFLLGTVVSLHTALVVGAVAAVLAAGVLLVALRARPGFLPELAPAGLRDFRDAWRNPVVRRMCLLVPIPFGTFTALTTWGQPLLEPAGVSADQAGLLLLLNVTAGVVGCAVVPVWAAARSRQRQAVLAGVLVTVVGCLLLGFAPGLGTGLVSFVVIGVLLLPALPIVLEISERASGPAAGIAAGLVWLAGQLGALVVTGVAGTLVHAPLGAFLLLAAITLLALPALPRPDALASRTSTSRPASSATSSP</sequence>
<comment type="subcellular location">
    <subcellularLocation>
        <location evidence="1">Membrane</location>
        <topology evidence="1">Multi-pass membrane protein</topology>
    </subcellularLocation>
</comment>
<feature type="transmembrane region" description="Helical" evidence="5">
    <location>
        <begin position="331"/>
        <end position="352"/>
    </location>
</feature>
<feature type="transmembrane region" description="Helical" evidence="5">
    <location>
        <begin position="358"/>
        <end position="377"/>
    </location>
</feature>
<name>A0ABW3W465_9ACTN</name>
<dbReference type="EMBL" id="JBHTLX010000023">
    <property type="protein sequence ID" value="MFD1249881.1"/>
    <property type="molecule type" value="Genomic_DNA"/>
</dbReference>
<keyword evidence="7" id="KW-1185">Reference proteome</keyword>
<feature type="transmembrane region" description="Helical" evidence="5">
    <location>
        <begin position="164"/>
        <end position="183"/>
    </location>
</feature>
<comment type="caution">
    <text evidence="6">The sequence shown here is derived from an EMBL/GenBank/DDBJ whole genome shotgun (WGS) entry which is preliminary data.</text>
</comment>
<dbReference type="InterPro" id="IPR049680">
    <property type="entry name" value="FLVCR1-2_SLC49-like"/>
</dbReference>
<reference evidence="7" key="1">
    <citation type="journal article" date="2019" name="Int. J. Syst. Evol. Microbiol.">
        <title>The Global Catalogue of Microorganisms (GCM) 10K type strain sequencing project: providing services to taxonomists for standard genome sequencing and annotation.</title>
        <authorList>
            <consortium name="The Broad Institute Genomics Platform"/>
            <consortium name="The Broad Institute Genome Sequencing Center for Infectious Disease"/>
            <person name="Wu L."/>
            <person name="Ma J."/>
        </authorList>
    </citation>
    <scope>NUCLEOTIDE SEQUENCE [LARGE SCALE GENOMIC DNA]</scope>
    <source>
        <strain evidence="7">CCUG 52478</strain>
    </source>
</reference>
<gene>
    <name evidence="6" type="ORF">ACFQ3F_18925</name>
</gene>
<proteinExistence type="predicted"/>
<evidence type="ECO:0000256" key="1">
    <source>
        <dbReference type="ARBA" id="ARBA00004141"/>
    </source>
</evidence>
<feature type="transmembrane region" description="Helical" evidence="5">
    <location>
        <begin position="79"/>
        <end position="97"/>
    </location>
</feature>
<evidence type="ECO:0000313" key="6">
    <source>
        <dbReference type="EMBL" id="MFD1249881.1"/>
    </source>
</evidence>
<feature type="transmembrane region" description="Helical" evidence="5">
    <location>
        <begin position="12"/>
        <end position="32"/>
    </location>
</feature>
<feature type="transmembrane region" description="Helical" evidence="5">
    <location>
        <begin position="276"/>
        <end position="294"/>
    </location>
</feature>
<evidence type="ECO:0000256" key="2">
    <source>
        <dbReference type="ARBA" id="ARBA00022692"/>
    </source>
</evidence>
<evidence type="ECO:0000313" key="7">
    <source>
        <dbReference type="Proteomes" id="UP001597229"/>
    </source>
</evidence>
<feature type="transmembrane region" description="Helical" evidence="5">
    <location>
        <begin position="209"/>
        <end position="227"/>
    </location>
</feature>
<accession>A0ABW3W465</accession>
<feature type="transmembrane region" description="Helical" evidence="5">
    <location>
        <begin position="247"/>
        <end position="269"/>
    </location>
</feature>
<dbReference type="Gene3D" id="1.20.1250.20">
    <property type="entry name" value="MFS general substrate transporter like domains"/>
    <property type="match status" value="2"/>
</dbReference>
<feature type="transmembrane region" description="Helical" evidence="5">
    <location>
        <begin position="138"/>
        <end position="158"/>
    </location>
</feature>
<dbReference type="PANTHER" id="PTHR10924">
    <property type="entry name" value="MAJOR FACILITATOR SUPERFAMILY PROTEIN-RELATED"/>
    <property type="match status" value="1"/>
</dbReference>